<dbReference type="Gene3D" id="3.80.10.10">
    <property type="entry name" value="Ribonuclease Inhibitor"/>
    <property type="match status" value="3"/>
</dbReference>
<dbReference type="CDD" id="cd12087">
    <property type="entry name" value="TM_EGFR-like"/>
    <property type="match status" value="1"/>
</dbReference>
<comment type="caution">
    <text evidence="4">The sequence shown here is derived from an EMBL/GenBank/DDBJ whole genome shotgun (WGS) entry which is preliminary data.</text>
</comment>
<keyword evidence="2" id="KW-1133">Transmembrane helix</keyword>
<evidence type="ECO:0000313" key="4">
    <source>
        <dbReference type="EMBL" id="PRP74407.1"/>
    </source>
</evidence>
<keyword evidence="3" id="KW-0732">Signal</keyword>
<dbReference type="AlphaFoldDB" id="A0A2P6MRT2"/>
<name>A0A2P6MRT2_9EUKA</name>
<dbReference type="PANTHER" id="PTHR48065">
    <property type="entry name" value="OS10G0469600 PROTEIN"/>
    <property type="match status" value="1"/>
</dbReference>
<gene>
    <name evidence="4" type="ORF">PROFUN_10305</name>
</gene>
<protein>
    <submittedName>
        <fullName evidence="4">LRR receptor-like serine/threonine-protein kinase GSO1-like</fullName>
    </submittedName>
</protein>
<feature type="signal peptide" evidence="3">
    <location>
        <begin position="1"/>
        <end position="17"/>
    </location>
</feature>
<dbReference type="InterPro" id="IPR032675">
    <property type="entry name" value="LRR_dom_sf"/>
</dbReference>
<dbReference type="SUPFAM" id="SSF52058">
    <property type="entry name" value="L domain-like"/>
    <property type="match status" value="2"/>
</dbReference>
<evidence type="ECO:0000256" key="1">
    <source>
        <dbReference type="SAM" id="MobiDB-lite"/>
    </source>
</evidence>
<feature type="region of interest" description="Disordered" evidence="1">
    <location>
        <begin position="570"/>
        <end position="591"/>
    </location>
</feature>
<evidence type="ECO:0000313" key="5">
    <source>
        <dbReference type="Proteomes" id="UP000241769"/>
    </source>
</evidence>
<dbReference type="InterPro" id="IPR001611">
    <property type="entry name" value="Leu-rich_rpt"/>
</dbReference>
<accession>A0A2P6MRT2</accession>
<feature type="chain" id="PRO_5015145034" evidence="3">
    <location>
        <begin position="18"/>
        <end position="637"/>
    </location>
</feature>
<evidence type="ECO:0000256" key="3">
    <source>
        <dbReference type="SAM" id="SignalP"/>
    </source>
</evidence>
<dbReference type="OrthoDB" id="20420at2759"/>
<keyword evidence="2" id="KW-0472">Membrane</keyword>
<feature type="transmembrane region" description="Helical" evidence="2">
    <location>
        <begin position="598"/>
        <end position="622"/>
    </location>
</feature>
<keyword evidence="2" id="KW-0812">Transmembrane</keyword>
<keyword evidence="4" id="KW-0808">Transferase</keyword>
<dbReference type="GO" id="GO:0016301">
    <property type="term" value="F:kinase activity"/>
    <property type="evidence" value="ECO:0007669"/>
    <property type="project" value="UniProtKB-KW"/>
</dbReference>
<evidence type="ECO:0000256" key="2">
    <source>
        <dbReference type="SAM" id="Phobius"/>
    </source>
</evidence>
<proteinExistence type="predicted"/>
<dbReference type="Pfam" id="PF00560">
    <property type="entry name" value="LRR_1"/>
    <property type="match status" value="2"/>
</dbReference>
<reference evidence="4 5" key="1">
    <citation type="journal article" date="2018" name="Genome Biol. Evol.">
        <title>Multiple Roots of Fruiting Body Formation in Amoebozoa.</title>
        <authorList>
            <person name="Hillmann F."/>
            <person name="Forbes G."/>
            <person name="Novohradska S."/>
            <person name="Ferling I."/>
            <person name="Riege K."/>
            <person name="Groth M."/>
            <person name="Westermann M."/>
            <person name="Marz M."/>
            <person name="Spaller T."/>
            <person name="Winckler T."/>
            <person name="Schaap P."/>
            <person name="Glockner G."/>
        </authorList>
    </citation>
    <scope>NUCLEOTIDE SEQUENCE [LARGE SCALE GENOMIC DNA]</scope>
    <source>
        <strain evidence="4 5">Jena</strain>
    </source>
</reference>
<dbReference type="Proteomes" id="UP000241769">
    <property type="component" value="Unassembled WGS sequence"/>
</dbReference>
<dbReference type="EMBL" id="MDYQ01000464">
    <property type="protein sequence ID" value="PRP74407.1"/>
    <property type="molecule type" value="Genomic_DNA"/>
</dbReference>
<dbReference type="PANTHER" id="PTHR48065:SF25">
    <property type="entry name" value="OS01G0891700 PROTEIN"/>
    <property type="match status" value="1"/>
</dbReference>
<keyword evidence="5" id="KW-1185">Reference proteome</keyword>
<feature type="compositionally biased region" description="Low complexity" evidence="1">
    <location>
        <begin position="570"/>
        <end position="586"/>
    </location>
</feature>
<organism evidence="4 5">
    <name type="scientific">Planoprotostelium fungivorum</name>
    <dbReference type="NCBI Taxonomy" id="1890364"/>
    <lineage>
        <taxon>Eukaryota</taxon>
        <taxon>Amoebozoa</taxon>
        <taxon>Evosea</taxon>
        <taxon>Variosea</taxon>
        <taxon>Cavosteliida</taxon>
        <taxon>Cavosteliaceae</taxon>
        <taxon>Planoprotostelium</taxon>
    </lineage>
</organism>
<sequence>MSSLVAFILIYLSIVSALKTLDKRDQVSLNNILTAWGGTQNKGTFNLDWDTNDIKNACGWQDLLCDQNGRLIVFELRATGDDWTFPTTFGDFTSLNKLVLNDIGWRSNASIPSSLSKLTSLIELSISNSEHHVIHPISSPLPSLAQMTELIRLDLSNLQMDIRPIPSWLFQMKNLQRLDLQGNIINGTIDYSKLAASSLKTVHLQPSECPCPTWRDSSLLQRLPQMDIIIDGSCPTLTPLSQSGGLRDLVKQFESCLVDYPDDELLSDVCARDDERFQCDETGFVTSVQISGNGSCQGLPKIPASILQLQKLNRLVIYNASLDLNSTGPLTGLTLSHIQFNYNNFSGKIPGIFCNFSLSTLSLSHNHFTEVEDCLLSSDISLLDLSSNELSHALPQSFCQFRGKSIDVSHNRLNGSVPKCNFTREIEILNLADNELSGKFEFGEYVFRDLDLSHNRFDGELPENLWDTADRQVMKLSLHDNNFSGKIPEFNSSTTSLTDVILSDNHFSGVLPVIPTTLSLVIIDLRNNTLLRGTLPGDLMQHTSTLYVSGTSILCPREWMDREGSYGCTFSQETTSSTQTSTMGHKSSGGGGGMSRGALIGIIVGSVVGGIVLIAIIVFVIVRIMKRKHGYGELHMY</sequence>
<dbReference type="InParanoid" id="A0A2P6MRT2"/>
<keyword evidence="4" id="KW-0675">Receptor</keyword>
<keyword evidence="4" id="KW-0418">Kinase</keyword>